<sequence length="176" mass="19989">MQLPQVRPELHGGGSPRGGRGEKAIWDEFAGDQQRLARIAANIRAVADDPEARARVATFAEEEEGEAPEGRVLYRLHRTYERRSSLGRKKKARVLRERGKLVCEVCGFDFPQQYGHIGNGFIECHHTRPVSELGPGTVTRLRDLALVCANCHRMLHRGDRWLTVDELRQKARHNFS</sequence>
<evidence type="ECO:0000259" key="2">
    <source>
        <dbReference type="SMART" id="SM00507"/>
    </source>
</evidence>
<dbReference type="CDD" id="cd00085">
    <property type="entry name" value="HNHc"/>
    <property type="match status" value="1"/>
</dbReference>
<name>A0A0F9KWL8_9ZZZZ</name>
<dbReference type="Gene3D" id="1.10.30.50">
    <property type="match status" value="1"/>
</dbReference>
<dbReference type="SMART" id="SM00507">
    <property type="entry name" value="HNHc"/>
    <property type="match status" value="1"/>
</dbReference>
<dbReference type="InterPro" id="IPR003615">
    <property type="entry name" value="HNH_nuc"/>
</dbReference>
<evidence type="ECO:0000256" key="1">
    <source>
        <dbReference type="SAM" id="MobiDB-lite"/>
    </source>
</evidence>
<dbReference type="Pfam" id="PF01844">
    <property type="entry name" value="HNH"/>
    <property type="match status" value="1"/>
</dbReference>
<comment type="caution">
    <text evidence="3">The sequence shown here is derived from an EMBL/GenBank/DDBJ whole genome shotgun (WGS) entry which is preliminary data.</text>
</comment>
<dbReference type="GO" id="GO:0004519">
    <property type="term" value="F:endonuclease activity"/>
    <property type="evidence" value="ECO:0007669"/>
    <property type="project" value="InterPro"/>
</dbReference>
<reference evidence="3" key="1">
    <citation type="journal article" date="2015" name="Nature">
        <title>Complex archaea that bridge the gap between prokaryotes and eukaryotes.</title>
        <authorList>
            <person name="Spang A."/>
            <person name="Saw J.H."/>
            <person name="Jorgensen S.L."/>
            <person name="Zaremba-Niedzwiedzka K."/>
            <person name="Martijn J."/>
            <person name="Lind A.E."/>
            <person name="van Eijk R."/>
            <person name="Schleper C."/>
            <person name="Guy L."/>
            <person name="Ettema T.J."/>
        </authorList>
    </citation>
    <scope>NUCLEOTIDE SEQUENCE</scope>
</reference>
<accession>A0A0F9KWL8</accession>
<feature type="region of interest" description="Disordered" evidence="1">
    <location>
        <begin position="1"/>
        <end position="22"/>
    </location>
</feature>
<gene>
    <name evidence="3" type="ORF">LCGC14_1652900</name>
</gene>
<evidence type="ECO:0000313" key="3">
    <source>
        <dbReference type="EMBL" id="KKM19705.1"/>
    </source>
</evidence>
<feature type="domain" description="HNH nuclease" evidence="2">
    <location>
        <begin position="90"/>
        <end position="153"/>
    </location>
</feature>
<proteinExistence type="predicted"/>
<dbReference type="GO" id="GO:0008270">
    <property type="term" value="F:zinc ion binding"/>
    <property type="evidence" value="ECO:0007669"/>
    <property type="project" value="InterPro"/>
</dbReference>
<dbReference type="GO" id="GO:0003676">
    <property type="term" value="F:nucleic acid binding"/>
    <property type="evidence" value="ECO:0007669"/>
    <property type="project" value="InterPro"/>
</dbReference>
<dbReference type="InterPro" id="IPR002711">
    <property type="entry name" value="HNH"/>
</dbReference>
<organism evidence="3">
    <name type="scientific">marine sediment metagenome</name>
    <dbReference type="NCBI Taxonomy" id="412755"/>
    <lineage>
        <taxon>unclassified sequences</taxon>
        <taxon>metagenomes</taxon>
        <taxon>ecological metagenomes</taxon>
    </lineage>
</organism>
<protein>
    <recommendedName>
        <fullName evidence="2">HNH nuclease domain-containing protein</fullName>
    </recommendedName>
</protein>
<dbReference type="EMBL" id="LAZR01013926">
    <property type="protein sequence ID" value="KKM19705.1"/>
    <property type="molecule type" value="Genomic_DNA"/>
</dbReference>
<dbReference type="AlphaFoldDB" id="A0A0F9KWL8"/>